<gene>
    <name evidence="1" type="ORF">GMARGA_LOCUS39061</name>
</gene>
<comment type="caution">
    <text evidence="1">The sequence shown here is derived from an EMBL/GenBank/DDBJ whole genome shotgun (WGS) entry which is preliminary data.</text>
</comment>
<reference evidence="1 2" key="1">
    <citation type="submission" date="2021-06" db="EMBL/GenBank/DDBJ databases">
        <authorList>
            <person name="Kallberg Y."/>
            <person name="Tangrot J."/>
            <person name="Rosling A."/>
        </authorList>
    </citation>
    <scope>NUCLEOTIDE SEQUENCE [LARGE SCALE GENOMIC DNA]</scope>
    <source>
        <strain evidence="1 2">120-4 pot B 10/14</strain>
    </source>
</reference>
<sequence>GKITKNLYYRPYAKVWWFACPNNNNTTYIPLYSLCFGIKTITTINGQSFMIIIIQDNLKPDFLYQLEDLW</sequence>
<dbReference type="Proteomes" id="UP000789901">
    <property type="component" value="Unassembled WGS sequence"/>
</dbReference>
<feature type="non-terminal residue" evidence="1">
    <location>
        <position position="1"/>
    </location>
</feature>
<organism evidence="1 2">
    <name type="scientific">Gigaspora margarita</name>
    <dbReference type="NCBI Taxonomy" id="4874"/>
    <lineage>
        <taxon>Eukaryota</taxon>
        <taxon>Fungi</taxon>
        <taxon>Fungi incertae sedis</taxon>
        <taxon>Mucoromycota</taxon>
        <taxon>Glomeromycotina</taxon>
        <taxon>Glomeromycetes</taxon>
        <taxon>Diversisporales</taxon>
        <taxon>Gigasporaceae</taxon>
        <taxon>Gigaspora</taxon>
    </lineage>
</organism>
<feature type="non-terminal residue" evidence="1">
    <location>
        <position position="70"/>
    </location>
</feature>
<name>A0ABN7X621_GIGMA</name>
<proteinExistence type="predicted"/>
<protein>
    <submittedName>
        <fullName evidence="1">9477_t:CDS:1</fullName>
    </submittedName>
</protein>
<keyword evidence="2" id="KW-1185">Reference proteome</keyword>
<dbReference type="EMBL" id="CAJVQB010091012">
    <property type="protein sequence ID" value="CAG8848188.1"/>
    <property type="molecule type" value="Genomic_DNA"/>
</dbReference>
<evidence type="ECO:0000313" key="2">
    <source>
        <dbReference type="Proteomes" id="UP000789901"/>
    </source>
</evidence>
<accession>A0ABN7X621</accession>
<evidence type="ECO:0000313" key="1">
    <source>
        <dbReference type="EMBL" id="CAG8848188.1"/>
    </source>
</evidence>